<dbReference type="InterPro" id="IPR006143">
    <property type="entry name" value="RND_pump_MFP"/>
</dbReference>
<feature type="domain" description="Multidrug resistance protein MdtA-like alpha-helical hairpin" evidence="6">
    <location>
        <begin position="127"/>
        <end position="196"/>
    </location>
</feature>
<evidence type="ECO:0000256" key="3">
    <source>
        <dbReference type="SAM" id="Coils"/>
    </source>
</evidence>
<evidence type="ECO:0000256" key="1">
    <source>
        <dbReference type="ARBA" id="ARBA00004196"/>
    </source>
</evidence>
<evidence type="ECO:0000256" key="4">
    <source>
        <dbReference type="SAM" id="MobiDB-lite"/>
    </source>
</evidence>
<protein>
    <submittedName>
        <fullName evidence="10">Efflux RND transporter periplasmic adaptor subunit</fullName>
    </submittedName>
</protein>
<dbReference type="Gene3D" id="2.40.30.170">
    <property type="match status" value="1"/>
</dbReference>
<keyword evidence="5" id="KW-0732">Signal</keyword>
<dbReference type="SUPFAM" id="SSF111369">
    <property type="entry name" value="HlyD-like secretion proteins"/>
    <property type="match status" value="1"/>
</dbReference>
<name>A0A939FW97_9HYPH</name>
<dbReference type="Pfam" id="PF25876">
    <property type="entry name" value="HH_MFP_RND"/>
    <property type="match status" value="1"/>
</dbReference>
<dbReference type="InterPro" id="IPR058626">
    <property type="entry name" value="MdtA-like_b-barrel"/>
</dbReference>
<evidence type="ECO:0000256" key="2">
    <source>
        <dbReference type="ARBA" id="ARBA00009477"/>
    </source>
</evidence>
<feature type="domain" description="Multidrug resistance protein MdtA-like beta-barrel" evidence="8">
    <location>
        <begin position="233"/>
        <end position="326"/>
    </location>
</feature>
<evidence type="ECO:0000313" key="10">
    <source>
        <dbReference type="EMBL" id="MBO0661936.1"/>
    </source>
</evidence>
<dbReference type="Pfam" id="PF25967">
    <property type="entry name" value="RND-MFP_C"/>
    <property type="match status" value="1"/>
</dbReference>
<evidence type="ECO:0000259" key="8">
    <source>
        <dbReference type="Pfam" id="PF25944"/>
    </source>
</evidence>
<dbReference type="InterPro" id="IPR058625">
    <property type="entry name" value="MdtA-like_BSH"/>
</dbReference>
<feature type="domain" description="Multidrug resistance protein MdtA-like C-terminal permuted SH3" evidence="9">
    <location>
        <begin position="333"/>
        <end position="393"/>
    </location>
</feature>
<evidence type="ECO:0000259" key="7">
    <source>
        <dbReference type="Pfam" id="PF25917"/>
    </source>
</evidence>
<evidence type="ECO:0000259" key="9">
    <source>
        <dbReference type="Pfam" id="PF25967"/>
    </source>
</evidence>
<dbReference type="Pfam" id="PF25917">
    <property type="entry name" value="BSH_RND"/>
    <property type="match status" value="1"/>
</dbReference>
<accession>A0A939FW97</accession>
<comment type="subcellular location">
    <subcellularLocation>
        <location evidence="1">Cell envelope</location>
    </subcellularLocation>
</comment>
<feature type="domain" description="Multidrug resistance protein MdtA-like barrel-sandwich hybrid" evidence="7">
    <location>
        <begin position="87"/>
        <end position="228"/>
    </location>
</feature>
<dbReference type="EMBL" id="JAFMPP010000003">
    <property type="protein sequence ID" value="MBO0661936.1"/>
    <property type="molecule type" value="Genomic_DNA"/>
</dbReference>
<evidence type="ECO:0000313" key="11">
    <source>
        <dbReference type="Proteomes" id="UP000664122"/>
    </source>
</evidence>
<keyword evidence="11" id="KW-1185">Reference proteome</keyword>
<sequence>MKRQVVSNKFHPASLAPRRTGRVLAVALMTMALAACSESGESGGKGQAAAHGGHGRSGPVKVGVMTIEPQPVVITAHVAGRVVAFKTADVRPQVGGLLTEQLFEEGTEVKKGQVLYKLDDKSYKAEVDSAEATLQKNEAAAESAKLQYERYKNLSASNVVSKQNLDDSLSTYRQAQADIAVAQAALETAKLNLNYTSIEAPISGRVGTNTANPGNLVTANQSTALATIRQIDPVYVDFTESSGNLLKFRDQIRKGGLQPLVGPAHKGHTQVSIQFADGSSYNETGTIDAADQFVSQTTSSFTVRTRFPNPHNVLLPGMYVRGTIRLAIDEKGLLLPQRAVSRNQKGDPVAMFVKPDGTAEERVLDASTDIGTNWLVTKGVAAGDKLIVDGLQKVRAGAKVETVAVTIDAKGLAVPVTKGDGKAATPAMATDEMTMDETPSATAAASAGAAAKPSPPQPRGEAAAATPASAKIGNAQGAGNAQGSDTGGAKSAARGAKE</sequence>
<dbReference type="RefSeq" id="WP_207256707.1">
    <property type="nucleotide sequence ID" value="NZ_JAFMPP010000003.1"/>
</dbReference>
<keyword evidence="3" id="KW-0175">Coiled coil</keyword>
<dbReference type="Proteomes" id="UP000664122">
    <property type="component" value="Unassembled WGS sequence"/>
</dbReference>
<feature type="chain" id="PRO_5038086758" evidence="5">
    <location>
        <begin position="35"/>
        <end position="498"/>
    </location>
</feature>
<dbReference type="GO" id="GO:0022857">
    <property type="term" value="F:transmembrane transporter activity"/>
    <property type="evidence" value="ECO:0007669"/>
    <property type="project" value="InterPro"/>
</dbReference>
<dbReference type="InterPro" id="IPR058627">
    <property type="entry name" value="MdtA-like_C"/>
</dbReference>
<comment type="similarity">
    <text evidence="2">Belongs to the membrane fusion protein (MFP) (TC 8.A.1) family.</text>
</comment>
<dbReference type="Gene3D" id="2.40.420.20">
    <property type="match status" value="1"/>
</dbReference>
<feature type="compositionally biased region" description="Low complexity" evidence="4">
    <location>
        <begin position="473"/>
        <end position="483"/>
    </location>
</feature>
<evidence type="ECO:0000259" key="6">
    <source>
        <dbReference type="Pfam" id="PF25876"/>
    </source>
</evidence>
<evidence type="ECO:0000256" key="5">
    <source>
        <dbReference type="SAM" id="SignalP"/>
    </source>
</evidence>
<feature type="signal peptide" evidence="5">
    <location>
        <begin position="1"/>
        <end position="34"/>
    </location>
</feature>
<feature type="coiled-coil region" evidence="3">
    <location>
        <begin position="127"/>
        <end position="192"/>
    </location>
</feature>
<comment type="caution">
    <text evidence="10">The sequence shown here is derived from an EMBL/GenBank/DDBJ whole genome shotgun (WGS) entry which is preliminary data.</text>
</comment>
<organism evidence="10 11">
    <name type="scientific">Jiella flava</name>
    <dbReference type="NCBI Taxonomy" id="2816857"/>
    <lineage>
        <taxon>Bacteria</taxon>
        <taxon>Pseudomonadati</taxon>
        <taxon>Pseudomonadota</taxon>
        <taxon>Alphaproteobacteria</taxon>
        <taxon>Hyphomicrobiales</taxon>
        <taxon>Aurantimonadaceae</taxon>
        <taxon>Jiella</taxon>
    </lineage>
</organism>
<dbReference type="PANTHER" id="PTHR30158">
    <property type="entry name" value="ACRA/E-RELATED COMPONENT OF DRUG EFFLUX TRANSPORTER"/>
    <property type="match status" value="1"/>
</dbReference>
<proteinExistence type="inferred from homology"/>
<reference evidence="10" key="1">
    <citation type="submission" date="2021-03" db="EMBL/GenBank/DDBJ databases">
        <title>Whole genome sequence of Jiella sp. CQZ9-1.</title>
        <authorList>
            <person name="Tuo L."/>
        </authorList>
    </citation>
    <scope>NUCLEOTIDE SEQUENCE</scope>
    <source>
        <strain evidence="10">CQZ9-1</strain>
    </source>
</reference>
<dbReference type="Pfam" id="PF25944">
    <property type="entry name" value="Beta-barrel_RND"/>
    <property type="match status" value="1"/>
</dbReference>
<dbReference type="GO" id="GO:0046677">
    <property type="term" value="P:response to antibiotic"/>
    <property type="evidence" value="ECO:0007669"/>
    <property type="project" value="TreeGrafter"/>
</dbReference>
<dbReference type="PANTHER" id="PTHR30158:SF3">
    <property type="entry name" value="MULTIDRUG EFFLUX PUMP SUBUNIT ACRA-RELATED"/>
    <property type="match status" value="1"/>
</dbReference>
<feature type="region of interest" description="Disordered" evidence="4">
    <location>
        <begin position="417"/>
        <end position="498"/>
    </location>
</feature>
<dbReference type="NCBIfam" id="TIGR01730">
    <property type="entry name" value="RND_mfp"/>
    <property type="match status" value="1"/>
</dbReference>
<gene>
    <name evidence="10" type="ORF">J1C48_05055</name>
</gene>
<feature type="compositionally biased region" description="Low complexity" evidence="4">
    <location>
        <begin position="439"/>
        <end position="452"/>
    </location>
</feature>
<dbReference type="GO" id="GO:0005886">
    <property type="term" value="C:plasma membrane"/>
    <property type="evidence" value="ECO:0007669"/>
    <property type="project" value="TreeGrafter"/>
</dbReference>
<dbReference type="Gene3D" id="1.10.287.470">
    <property type="entry name" value="Helix hairpin bin"/>
    <property type="match status" value="1"/>
</dbReference>
<dbReference type="Gene3D" id="2.40.50.100">
    <property type="match status" value="1"/>
</dbReference>
<dbReference type="InterPro" id="IPR058624">
    <property type="entry name" value="MdtA-like_HH"/>
</dbReference>
<dbReference type="AlphaFoldDB" id="A0A939FW97"/>